<dbReference type="GO" id="GO:0046872">
    <property type="term" value="F:metal ion binding"/>
    <property type="evidence" value="ECO:0007669"/>
    <property type="project" value="UniProtKB-KW"/>
</dbReference>
<keyword evidence="9 21" id="KW-0547">Nucleotide-binding</keyword>
<dbReference type="GeneTree" id="ENSGT01150000286965"/>
<comment type="subcellular location">
    <subcellularLocation>
        <location evidence="3">Cell membrane</location>
        <topology evidence="3">Multi-pass membrane protein</topology>
    </subcellularLocation>
</comment>
<keyword evidence="15 23" id="KW-0472">Membrane</keyword>
<evidence type="ECO:0000256" key="21">
    <source>
        <dbReference type="PIRSR" id="PIRSR600407-2"/>
    </source>
</evidence>
<gene>
    <name evidence="24" type="primary">ENTPD8</name>
</gene>
<dbReference type="Gene3D" id="3.30.420.150">
    <property type="entry name" value="Exopolyphosphatase. Domain 2"/>
    <property type="match status" value="1"/>
</dbReference>
<reference evidence="24 25" key="1">
    <citation type="submission" date="2020-06" db="EMBL/GenBank/DDBJ databases">
        <authorList>
            <consortium name="Wellcome Sanger Institute Data Sharing"/>
        </authorList>
    </citation>
    <scope>NUCLEOTIDE SEQUENCE [LARGE SCALE GENOMIC DNA]</scope>
</reference>
<dbReference type="GO" id="GO:0005524">
    <property type="term" value="F:ATP binding"/>
    <property type="evidence" value="ECO:0007669"/>
    <property type="project" value="UniProtKB-KW"/>
</dbReference>
<evidence type="ECO:0000256" key="15">
    <source>
        <dbReference type="ARBA" id="ARBA00023136"/>
    </source>
</evidence>
<dbReference type="GO" id="GO:0009134">
    <property type="term" value="P:nucleoside diphosphate catabolic process"/>
    <property type="evidence" value="ECO:0007669"/>
    <property type="project" value="TreeGrafter"/>
</dbReference>
<evidence type="ECO:0000256" key="3">
    <source>
        <dbReference type="ARBA" id="ARBA00004651"/>
    </source>
</evidence>
<evidence type="ECO:0000256" key="8">
    <source>
        <dbReference type="ARBA" id="ARBA00022723"/>
    </source>
</evidence>
<evidence type="ECO:0000256" key="10">
    <source>
        <dbReference type="ARBA" id="ARBA00022801"/>
    </source>
</evidence>
<evidence type="ECO:0000256" key="19">
    <source>
        <dbReference type="ARBA" id="ARBA00049175"/>
    </source>
</evidence>
<evidence type="ECO:0000256" key="23">
    <source>
        <dbReference type="SAM" id="Phobius"/>
    </source>
</evidence>
<evidence type="ECO:0000256" key="20">
    <source>
        <dbReference type="PIRSR" id="PIRSR600407-1"/>
    </source>
</evidence>
<dbReference type="GeneID" id="114768472"/>
<dbReference type="AlphaFoldDB" id="A0AAY4A7P2"/>
<proteinExistence type="inferred from homology"/>
<keyword evidence="10 22" id="KW-0378">Hydrolase</keyword>
<keyword evidence="11" id="KW-0106">Calcium</keyword>
<evidence type="ECO:0000256" key="9">
    <source>
        <dbReference type="ARBA" id="ARBA00022741"/>
    </source>
</evidence>
<evidence type="ECO:0000256" key="16">
    <source>
        <dbReference type="ARBA" id="ARBA00023157"/>
    </source>
</evidence>
<dbReference type="GO" id="GO:0045134">
    <property type="term" value="F:UDP phosphatase activity"/>
    <property type="evidence" value="ECO:0007669"/>
    <property type="project" value="TreeGrafter"/>
</dbReference>
<comment type="similarity">
    <text evidence="4 22">Belongs to the GDA1/CD39 NTPase family.</text>
</comment>
<keyword evidence="17" id="KW-0325">Glycoprotein</keyword>
<comment type="cofactor">
    <cofactor evidence="1">
        <name>Ca(2+)</name>
        <dbReference type="ChEBI" id="CHEBI:29108"/>
    </cofactor>
</comment>
<dbReference type="EC" id="3.6.1.5" evidence="5"/>
<dbReference type="GO" id="GO:0005886">
    <property type="term" value="C:plasma membrane"/>
    <property type="evidence" value="ECO:0007669"/>
    <property type="project" value="UniProtKB-SubCell"/>
</dbReference>
<feature type="active site" description="Proton acceptor" evidence="20">
    <location>
        <position position="169"/>
    </location>
</feature>
<reference evidence="24" key="3">
    <citation type="submission" date="2025-09" db="UniProtKB">
        <authorList>
            <consortium name="Ensembl"/>
        </authorList>
    </citation>
    <scope>IDENTIFICATION</scope>
</reference>
<dbReference type="RefSeq" id="XP_028816621.1">
    <property type="nucleotide sequence ID" value="XM_028960788.1"/>
</dbReference>
<evidence type="ECO:0000313" key="25">
    <source>
        <dbReference type="Proteomes" id="UP000694580"/>
    </source>
</evidence>
<dbReference type="PANTHER" id="PTHR11782">
    <property type="entry name" value="ADENOSINE/GUANOSINE DIPHOSPHATASE"/>
    <property type="match status" value="1"/>
</dbReference>
<keyword evidence="16" id="KW-1015">Disulfide bond</keyword>
<dbReference type="PANTHER" id="PTHR11782:SF31">
    <property type="entry name" value="ECTONUCLEOSIDE TRIPHOSPHATE DIPHOSPHOHYDROLASE 8"/>
    <property type="match status" value="1"/>
</dbReference>
<evidence type="ECO:0000256" key="17">
    <source>
        <dbReference type="ARBA" id="ARBA00023180"/>
    </source>
</evidence>
<reference evidence="24" key="2">
    <citation type="submission" date="2025-08" db="UniProtKB">
        <authorList>
            <consortium name="Ensembl"/>
        </authorList>
    </citation>
    <scope>IDENTIFICATION</scope>
</reference>
<dbReference type="FunFam" id="3.30.420.40:FF:000068">
    <property type="entry name" value="Ectonucleoside triphosphate diphosphohydrolase 1"/>
    <property type="match status" value="1"/>
</dbReference>
<keyword evidence="12 21" id="KW-0067">ATP-binding</keyword>
<accession>A0AAY4A7P2</accession>
<feature type="binding site" evidence="21">
    <location>
        <begin position="209"/>
        <end position="213"/>
    </location>
    <ligand>
        <name>ATP</name>
        <dbReference type="ChEBI" id="CHEBI:30616"/>
    </ligand>
</feature>
<keyword evidence="14 23" id="KW-1133">Transmembrane helix</keyword>
<dbReference type="Proteomes" id="UP000694580">
    <property type="component" value="Chromosome 2"/>
</dbReference>
<organism evidence="24 25">
    <name type="scientific">Denticeps clupeoides</name>
    <name type="common">denticle herring</name>
    <dbReference type="NCBI Taxonomy" id="299321"/>
    <lineage>
        <taxon>Eukaryota</taxon>
        <taxon>Metazoa</taxon>
        <taxon>Chordata</taxon>
        <taxon>Craniata</taxon>
        <taxon>Vertebrata</taxon>
        <taxon>Euteleostomi</taxon>
        <taxon>Actinopterygii</taxon>
        <taxon>Neopterygii</taxon>
        <taxon>Teleostei</taxon>
        <taxon>Clupei</taxon>
        <taxon>Clupeiformes</taxon>
        <taxon>Denticipitoidei</taxon>
        <taxon>Denticipitidae</taxon>
        <taxon>Denticeps</taxon>
    </lineage>
</organism>
<keyword evidence="7 23" id="KW-0812">Transmembrane</keyword>
<evidence type="ECO:0000256" key="2">
    <source>
        <dbReference type="ARBA" id="ARBA00001946"/>
    </source>
</evidence>
<dbReference type="Gene3D" id="3.30.420.40">
    <property type="match status" value="1"/>
</dbReference>
<evidence type="ECO:0000256" key="13">
    <source>
        <dbReference type="ARBA" id="ARBA00022842"/>
    </source>
</evidence>
<dbReference type="Pfam" id="PF01150">
    <property type="entry name" value="GDA1_CD39"/>
    <property type="match status" value="1"/>
</dbReference>
<keyword evidence="25" id="KW-1185">Reference proteome</keyword>
<dbReference type="Ensembl" id="ENSDCDT00010005164.1">
    <property type="protein sequence ID" value="ENSDCDP00010004997.1"/>
    <property type="gene ID" value="ENSDCDG00010002195.1"/>
</dbReference>
<evidence type="ECO:0000256" key="6">
    <source>
        <dbReference type="ARBA" id="ARBA00022475"/>
    </source>
</evidence>
<evidence type="ECO:0000256" key="12">
    <source>
        <dbReference type="ARBA" id="ARBA00022840"/>
    </source>
</evidence>
<dbReference type="GO" id="GO:0004050">
    <property type="term" value="F:apyrase activity"/>
    <property type="evidence" value="ECO:0007669"/>
    <property type="project" value="UniProtKB-EC"/>
</dbReference>
<evidence type="ECO:0000256" key="18">
    <source>
        <dbReference type="ARBA" id="ARBA00039598"/>
    </source>
</evidence>
<keyword evidence="13" id="KW-0460">Magnesium</keyword>
<evidence type="ECO:0000256" key="14">
    <source>
        <dbReference type="ARBA" id="ARBA00022989"/>
    </source>
</evidence>
<comment type="cofactor">
    <cofactor evidence="2">
        <name>Mg(2+)</name>
        <dbReference type="ChEBI" id="CHEBI:18420"/>
    </cofactor>
</comment>
<evidence type="ECO:0000256" key="4">
    <source>
        <dbReference type="ARBA" id="ARBA00009283"/>
    </source>
</evidence>
<keyword evidence="8" id="KW-0479">Metal-binding</keyword>
<dbReference type="GO" id="GO:0004382">
    <property type="term" value="F:GDP phosphatase activity"/>
    <property type="evidence" value="ECO:0007669"/>
    <property type="project" value="TreeGrafter"/>
</dbReference>
<dbReference type="PROSITE" id="PS51257">
    <property type="entry name" value="PROKAR_LIPOPROTEIN"/>
    <property type="match status" value="1"/>
</dbReference>
<dbReference type="GO" id="GO:0017111">
    <property type="term" value="F:ribonucleoside triphosphate phosphatase activity"/>
    <property type="evidence" value="ECO:0007669"/>
    <property type="project" value="TreeGrafter"/>
</dbReference>
<dbReference type="InterPro" id="IPR000407">
    <property type="entry name" value="GDA1_CD39_NTPase"/>
</dbReference>
<dbReference type="PROSITE" id="PS01238">
    <property type="entry name" value="GDA1_CD39_NTPASE"/>
    <property type="match status" value="1"/>
</dbReference>
<evidence type="ECO:0000256" key="5">
    <source>
        <dbReference type="ARBA" id="ARBA00012148"/>
    </source>
</evidence>
<comment type="catalytic activity">
    <reaction evidence="19">
        <text>a ribonucleoside 5'-triphosphate + 2 H2O = a ribonucleoside 5'-phosphate + 2 phosphate + 2 H(+)</text>
        <dbReference type="Rhea" id="RHEA:36795"/>
        <dbReference type="ChEBI" id="CHEBI:15377"/>
        <dbReference type="ChEBI" id="CHEBI:15378"/>
        <dbReference type="ChEBI" id="CHEBI:43474"/>
        <dbReference type="ChEBI" id="CHEBI:58043"/>
        <dbReference type="ChEBI" id="CHEBI:61557"/>
        <dbReference type="EC" id="3.6.1.5"/>
    </reaction>
</comment>
<protein>
    <recommendedName>
        <fullName evidence="18">Ectonucleoside triphosphate diphosphohydrolase 8</fullName>
        <ecNumber evidence="5">3.6.1.5</ecNumber>
    </recommendedName>
</protein>
<evidence type="ECO:0000256" key="1">
    <source>
        <dbReference type="ARBA" id="ARBA00001913"/>
    </source>
</evidence>
<feature type="transmembrane region" description="Helical" evidence="23">
    <location>
        <begin position="9"/>
        <end position="30"/>
    </location>
</feature>
<keyword evidence="6" id="KW-1003">Cell membrane</keyword>
<evidence type="ECO:0000313" key="24">
    <source>
        <dbReference type="Ensembl" id="ENSDCDP00010004997.1"/>
    </source>
</evidence>
<evidence type="ECO:0000256" key="22">
    <source>
        <dbReference type="RuleBase" id="RU003833"/>
    </source>
</evidence>
<feature type="transmembrane region" description="Helical" evidence="23">
    <location>
        <begin position="469"/>
        <end position="493"/>
    </location>
</feature>
<evidence type="ECO:0000256" key="11">
    <source>
        <dbReference type="ARBA" id="ARBA00022837"/>
    </source>
</evidence>
<evidence type="ECO:0000256" key="7">
    <source>
        <dbReference type="ARBA" id="ARBA00022692"/>
    </source>
</evidence>
<name>A0AAY4A7P2_9TELE</name>
<sequence>MGKARVKRVGLGIAISAIGCMSIIALILTLSQHHTLELPLNTQYGMVFDAGSSHTALFIYKWPGNKENNTAIVSQALLCDVEGGGISSYKQNPLAAGQSLRKCLDVAKATIPAKQHGTSPVYLGATAGMRLLKLQDQAASDQILEEVRKAIQAYPFNFQGARILSGKEEGAYGWITINYLMETLIKHSFEGRWVLPKDSRVIGSMDLGGASTQISFTPSGPIRDPGTAEILQLYGKKYDLYSHSYLCYGKDQALKIAQAYLVQAGRPGTINHPCYHLGYNQTLTMGDLYNSPCVNKPTGFDPSTNLTFVGTGEPNQCSNLMLNIINVSTCSLSPDCGFNGVYQPPVNGIFFAFSAYFYTFDFLGLAPQAPLPKVTLSIESFCNKTWKTLLTEYPKTPEKYLREYCASAQYIMNVLLQGYKFNQSWDKIFFQKQVADTDIGWTLGYMLNLTNLIPSESPITVTGLQRGQWVAEVFFIAFVLFLTIVLLSVVLTLDLS</sequence>